<dbReference type="PROSITE" id="PS51257">
    <property type="entry name" value="PROKAR_LIPOPROTEIN"/>
    <property type="match status" value="1"/>
</dbReference>
<name>A0ABQ5YG27_9NEIS</name>
<dbReference type="InterPro" id="IPR004090">
    <property type="entry name" value="Chemotax_Me-accpt_rcpt"/>
</dbReference>
<evidence type="ECO:0000313" key="7">
    <source>
        <dbReference type="Proteomes" id="UP001156706"/>
    </source>
</evidence>
<evidence type="ECO:0000256" key="3">
    <source>
        <dbReference type="PROSITE-ProRule" id="PRU00284"/>
    </source>
</evidence>
<dbReference type="RefSeq" id="WP_284196534.1">
    <property type="nucleotide sequence ID" value="NZ_BSOG01000002.1"/>
</dbReference>
<evidence type="ECO:0000256" key="1">
    <source>
        <dbReference type="ARBA" id="ARBA00022500"/>
    </source>
</evidence>
<keyword evidence="1" id="KW-0145">Chemotaxis</keyword>
<dbReference type="SMART" id="SM00283">
    <property type="entry name" value="MA"/>
    <property type="match status" value="1"/>
</dbReference>
<dbReference type="PANTHER" id="PTHR43531:SF11">
    <property type="entry name" value="METHYL-ACCEPTING CHEMOTAXIS PROTEIN 3"/>
    <property type="match status" value="1"/>
</dbReference>
<evidence type="ECO:0000256" key="4">
    <source>
        <dbReference type="SAM" id="Phobius"/>
    </source>
</evidence>
<comment type="caution">
    <text evidence="6">The sequence shown here is derived from an EMBL/GenBank/DDBJ whole genome shotgun (WGS) entry which is preliminary data.</text>
</comment>
<keyword evidence="3" id="KW-0807">Transducer</keyword>
<evidence type="ECO:0000313" key="6">
    <source>
        <dbReference type="EMBL" id="GLR13432.1"/>
    </source>
</evidence>
<proteinExistence type="inferred from homology"/>
<dbReference type="EMBL" id="BSOG01000002">
    <property type="protein sequence ID" value="GLR13432.1"/>
    <property type="molecule type" value="Genomic_DNA"/>
</dbReference>
<dbReference type="Pfam" id="PF00015">
    <property type="entry name" value="MCPsignal"/>
    <property type="match status" value="1"/>
</dbReference>
<keyword evidence="4" id="KW-0812">Transmembrane</keyword>
<organism evidence="6 7">
    <name type="scientific">Chitinimonas prasina</name>
    <dbReference type="NCBI Taxonomy" id="1434937"/>
    <lineage>
        <taxon>Bacteria</taxon>
        <taxon>Pseudomonadati</taxon>
        <taxon>Pseudomonadota</taxon>
        <taxon>Betaproteobacteria</taxon>
        <taxon>Neisseriales</taxon>
        <taxon>Chitinibacteraceae</taxon>
        <taxon>Chitinimonas</taxon>
    </lineage>
</organism>
<dbReference type="PRINTS" id="PR00260">
    <property type="entry name" value="CHEMTRNSDUCR"/>
</dbReference>
<feature type="transmembrane region" description="Helical" evidence="4">
    <location>
        <begin position="198"/>
        <end position="221"/>
    </location>
</feature>
<comment type="similarity">
    <text evidence="2">Belongs to the methyl-accepting chemotaxis (MCP) protein family.</text>
</comment>
<dbReference type="InterPro" id="IPR051310">
    <property type="entry name" value="MCP_chemotaxis"/>
</dbReference>
<dbReference type="Gene3D" id="1.10.287.950">
    <property type="entry name" value="Methyl-accepting chemotaxis protein"/>
    <property type="match status" value="1"/>
</dbReference>
<keyword evidence="4" id="KW-1133">Transmembrane helix</keyword>
<dbReference type="SUPFAM" id="SSF58104">
    <property type="entry name" value="Methyl-accepting chemotaxis protein (MCP) signaling domain"/>
    <property type="match status" value="1"/>
</dbReference>
<reference evidence="7" key="1">
    <citation type="journal article" date="2019" name="Int. J. Syst. Evol. Microbiol.">
        <title>The Global Catalogue of Microorganisms (GCM) 10K type strain sequencing project: providing services to taxonomists for standard genome sequencing and annotation.</title>
        <authorList>
            <consortium name="The Broad Institute Genomics Platform"/>
            <consortium name="The Broad Institute Genome Sequencing Center for Infectious Disease"/>
            <person name="Wu L."/>
            <person name="Ma J."/>
        </authorList>
    </citation>
    <scope>NUCLEOTIDE SEQUENCE [LARGE SCALE GENOMIC DNA]</scope>
    <source>
        <strain evidence="7">NBRC 110044</strain>
    </source>
</reference>
<evidence type="ECO:0000259" key="5">
    <source>
        <dbReference type="PROSITE" id="PS50111"/>
    </source>
</evidence>
<dbReference type="PANTHER" id="PTHR43531">
    <property type="entry name" value="PROTEIN ICFG"/>
    <property type="match status" value="1"/>
</dbReference>
<protein>
    <submittedName>
        <fullName evidence="6">Methyl-accepting chemotaxis protein</fullName>
    </submittedName>
</protein>
<accession>A0ABQ5YG27</accession>
<keyword evidence="4" id="KW-0472">Membrane</keyword>
<dbReference type="PROSITE" id="PS50111">
    <property type="entry name" value="CHEMOTAXIS_TRANSDUC_2"/>
    <property type="match status" value="1"/>
</dbReference>
<dbReference type="Proteomes" id="UP001156706">
    <property type="component" value="Unassembled WGS sequence"/>
</dbReference>
<sequence length="514" mass="55799">MQPPSLRRRFWLVGICVSLLACGLLGLALWHMRSLSATIDATLARNLAANESLLLLENAHVHFKIQVQEWKNILLRGSDPQMLERYRRQLMQEGEQTRKLLALLEERWRNQGREAATIQQLINSQRSVEARYLQALQAQDPALPFNGQLLDQQLVGVDRALTQRLFELVSREEARFNQQLEQGRRDIAGNAAAARMQYFWWALLGATGISLLLVWIGRWLFQLLGGEPAYAARVAHAIAAGDLSQQIGSPGQRLGSSLLAAMQDMQTTLNCLLLEVRESAEQLADAASQVGTTATMVGSATSEQAASLEQTSAAIAEIGSTSQHSDDQAQMAARIGLRTAEVAQSGGDAVRQSLATIRAIADRIKVIDEIAYQTNMLALNAAIEAARAGAAGKGFAVVAGEVRRLAEHSQKAAREIGELAEHSVEQAASAGKVLNELVPESQETAKLVSAIAKDTSEQRGSLQQTQTALGQLSQGAQQNASASEELSAIAHQLHARADDLHALLLRFKLTNKPT</sequence>
<evidence type="ECO:0000256" key="2">
    <source>
        <dbReference type="ARBA" id="ARBA00029447"/>
    </source>
</evidence>
<dbReference type="InterPro" id="IPR004089">
    <property type="entry name" value="MCPsignal_dom"/>
</dbReference>
<gene>
    <name evidence="6" type="ORF">GCM10007907_22220</name>
</gene>
<keyword evidence="7" id="KW-1185">Reference proteome</keyword>
<feature type="domain" description="Methyl-accepting transducer" evidence="5">
    <location>
        <begin position="279"/>
        <end position="494"/>
    </location>
</feature>